<evidence type="ECO:0000313" key="16">
    <source>
        <dbReference type="Proteomes" id="UP000886785"/>
    </source>
</evidence>
<dbReference type="AlphaFoldDB" id="A0A9D1DPI5"/>
<name>A0A9D1DPI5_9FIRM</name>
<dbReference type="Pfam" id="PF00977">
    <property type="entry name" value="His_biosynth"/>
    <property type="match status" value="1"/>
</dbReference>
<evidence type="ECO:0000313" key="15">
    <source>
        <dbReference type="EMBL" id="HIR56645.1"/>
    </source>
</evidence>
<dbReference type="InterPro" id="IPR044524">
    <property type="entry name" value="Isoase_HisA-like"/>
</dbReference>
<reference evidence="15" key="1">
    <citation type="submission" date="2020-10" db="EMBL/GenBank/DDBJ databases">
        <authorList>
            <person name="Gilroy R."/>
        </authorList>
    </citation>
    <scope>NUCLEOTIDE SEQUENCE</scope>
    <source>
        <strain evidence="15">ChiSjej1B19-7085</strain>
    </source>
</reference>
<protein>
    <recommendedName>
        <fullName evidence="6 12">1-(5-phosphoribosyl)-5-[(5-phosphoribosylamino)methylideneamino] imidazole-4-carboxamide isomerase</fullName>
        <ecNumber evidence="5 12">5.3.1.16</ecNumber>
    </recommendedName>
    <alternativeName>
        <fullName evidence="11 12">Phosphoribosylformimino-5-aminoimidazole carboxamide ribotide isomerase</fullName>
    </alternativeName>
</protein>
<reference evidence="15" key="2">
    <citation type="journal article" date="2021" name="PeerJ">
        <title>Extensive microbial diversity within the chicken gut microbiome revealed by metagenomics and culture.</title>
        <authorList>
            <person name="Gilroy R."/>
            <person name="Ravi A."/>
            <person name="Getino M."/>
            <person name="Pursley I."/>
            <person name="Horton D.L."/>
            <person name="Alikhan N.F."/>
            <person name="Baker D."/>
            <person name="Gharbi K."/>
            <person name="Hall N."/>
            <person name="Watson M."/>
            <person name="Adriaenssens E.M."/>
            <person name="Foster-Nyarko E."/>
            <person name="Jarju S."/>
            <person name="Secka A."/>
            <person name="Antonio M."/>
            <person name="Oren A."/>
            <person name="Chaudhuri R.R."/>
            <person name="La Ragione R."/>
            <person name="Hildebrand F."/>
            <person name="Pallen M.J."/>
        </authorList>
    </citation>
    <scope>NUCLEOTIDE SEQUENCE</scope>
    <source>
        <strain evidence="15">ChiSjej1B19-7085</strain>
    </source>
</reference>
<comment type="catalytic activity">
    <reaction evidence="1 12 14">
        <text>1-(5-phospho-beta-D-ribosyl)-5-[(5-phospho-beta-D-ribosylamino)methylideneamino]imidazole-4-carboxamide = 5-[(5-phospho-1-deoxy-D-ribulos-1-ylimino)methylamino]-1-(5-phospho-beta-D-ribosyl)imidazole-4-carboxamide</text>
        <dbReference type="Rhea" id="RHEA:15469"/>
        <dbReference type="ChEBI" id="CHEBI:58435"/>
        <dbReference type="ChEBI" id="CHEBI:58525"/>
        <dbReference type="EC" id="5.3.1.16"/>
    </reaction>
</comment>
<evidence type="ECO:0000256" key="11">
    <source>
        <dbReference type="ARBA" id="ARBA00030547"/>
    </source>
</evidence>
<dbReference type="EMBL" id="DVHF01000037">
    <property type="protein sequence ID" value="HIR56645.1"/>
    <property type="molecule type" value="Genomic_DNA"/>
</dbReference>
<evidence type="ECO:0000256" key="5">
    <source>
        <dbReference type="ARBA" id="ARBA00012550"/>
    </source>
</evidence>
<evidence type="ECO:0000256" key="10">
    <source>
        <dbReference type="ARBA" id="ARBA00023235"/>
    </source>
</evidence>
<keyword evidence="10 12" id="KW-0413">Isomerase</keyword>
<dbReference type="NCBIfam" id="TIGR00007">
    <property type="entry name" value="1-(5-phosphoribosyl)-5-[(5-phosphoribosylamino)methylideneamino]imidazole-4-carboxamide isomerase"/>
    <property type="match status" value="1"/>
</dbReference>
<feature type="active site" description="Proton acceptor" evidence="12">
    <location>
        <position position="8"/>
    </location>
</feature>
<dbReference type="InterPro" id="IPR006062">
    <property type="entry name" value="His_biosynth"/>
</dbReference>
<dbReference type="FunFam" id="3.20.20.70:FF:000009">
    <property type="entry name" value="1-(5-phosphoribosyl)-5-[(5-phosphoribosylamino)methylideneamino] imidazole-4-carboxamide isomerase"/>
    <property type="match status" value="1"/>
</dbReference>
<evidence type="ECO:0000256" key="4">
    <source>
        <dbReference type="ARBA" id="ARBA00009667"/>
    </source>
</evidence>
<evidence type="ECO:0000256" key="14">
    <source>
        <dbReference type="RuleBase" id="RU003658"/>
    </source>
</evidence>
<evidence type="ECO:0000256" key="8">
    <source>
        <dbReference type="ARBA" id="ARBA00022605"/>
    </source>
</evidence>
<dbReference type="CDD" id="cd04732">
    <property type="entry name" value="HisA"/>
    <property type="match status" value="1"/>
</dbReference>
<evidence type="ECO:0000256" key="9">
    <source>
        <dbReference type="ARBA" id="ARBA00023102"/>
    </source>
</evidence>
<dbReference type="InterPro" id="IPR013785">
    <property type="entry name" value="Aldolase_TIM"/>
</dbReference>
<comment type="subcellular location">
    <subcellularLocation>
        <location evidence="2 12 14">Cytoplasm</location>
    </subcellularLocation>
</comment>
<dbReference type="InterPro" id="IPR006063">
    <property type="entry name" value="HisA_bact_arch"/>
</dbReference>
<dbReference type="Proteomes" id="UP000886785">
    <property type="component" value="Unassembled WGS sequence"/>
</dbReference>
<sequence length="244" mass="26506">MIIFPAIDIKDGQCVRLRRGDYQTAHRVAESVVGTAKQFAEAGARWIHMVDLDGAKDAKPANADLVFQAAEESGLHIEIGGGIRTMETVRFYLEPERGRPVSRVILGSAALKNPLLVKEAVREYGDRIAVGIDARDGKVAAEGWTDTSQVDYLELARRMEDAGVEYLIFTDIAQDGMLSGPNLEQLARLNEAVSCKVTASGGVSGIQDIRALRKLGVYGAICGKALYTGDLDLREAIRVCEEEV</sequence>
<dbReference type="PANTHER" id="PTHR43090:SF2">
    <property type="entry name" value="1-(5-PHOSPHORIBOSYL)-5-[(5-PHOSPHORIBOSYLAMINO)METHYLIDENEAMINO] IMIDAZOLE-4-CARBOXAMIDE ISOMERASE"/>
    <property type="match status" value="1"/>
</dbReference>
<dbReference type="GO" id="GO:0003949">
    <property type="term" value="F:1-(5-phosphoribosyl)-5-[(5-phosphoribosylamino)methylideneamino]imidazole-4-carboxamide isomerase activity"/>
    <property type="evidence" value="ECO:0007669"/>
    <property type="project" value="UniProtKB-UniRule"/>
</dbReference>
<dbReference type="SUPFAM" id="SSF51366">
    <property type="entry name" value="Ribulose-phoshate binding barrel"/>
    <property type="match status" value="1"/>
</dbReference>
<gene>
    <name evidence="12 15" type="primary">hisA</name>
    <name evidence="15" type="ORF">IAA54_03170</name>
</gene>
<evidence type="ECO:0000256" key="13">
    <source>
        <dbReference type="RuleBase" id="RU003657"/>
    </source>
</evidence>
<evidence type="ECO:0000256" key="6">
    <source>
        <dbReference type="ARBA" id="ARBA00018464"/>
    </source>
</evidence>
<comment type="similarity">
    <text evidence="4 12 13">Belongs to the HisA/HisF family.</text>
</comment>
<dbReference type="GO" id="GO:0005737">
    <property type="term" value="C:cytoplasm"/>
    <property type="evidence" value="ECO:0007669"/>
    <property type="project" value="UniProtKB-SubCell"/>
</dbReference>
<evidence type="ECO:0000256" key="3">
    <source>
        <dbReference type="ARBA" id="ARBA00005133"/>
    </source>
</evidence>
<dbReference type="InterPro" id="IPR011060">
    <property type="entry name" value="RibuloseP-bd_barrel"/>
</dbReference>
<keyword evidence="8 12" id="KW-0028">Amino-acid biosynthesis</keyword>
<dbReference type="InterPro" id="IPR023016">
    <property type="entry name" value="HisA/PriA"/>
</dbReference>
<evidence type="ECO:0000256" key="1">
    <source>
        <dbReference type="ARBA" id="ARBA00000901"/>
    </source>
</evidence>
<keyword evidence="9 12" id="KW-0368">Histidine biosynthesis</keyword>
<comment type="caution">
    <text evidence="15">The sequence shown here is derived from an EMBL/GenBank/DDBJ whole genome shotgun (WGS) entry which is preliminary data.</text>
</comment>
<feature type="active site" description="Proton donor" evidence="12">
    <location>
        <position position="133"/>
    </location>
</feature>
<dbReference type="GO" id="GO:0000105">
    <property type="term" value="P:L-histidine biosynthetic process"/>
    <property type="evidence" value="ECO:0007669"/>
    <property type="project" value="UniProtKB-UniRule"/>
</dbReference>
<dbReference type="EC" id="5.3.1.16" evidence="5 12"/>
<dbReference type="GO" id="GO:0000162">
    <property type="term" value="P:L-tryptophan biosynthetic process"/>
    <property type="evidence" value="ECO:0007669"/>
    <property type="project" value="TreeGrafter"/>
</dbReference>
<comment type="pathway">
    <text evidence="3 12 14">Amino-acid biosynthesis; L-histidine biosynthesis; L-histidine from 5-phospho-alpha-D-ribose 1-diphosphate: step 4/9.</text>
</comment>
<evidence type="ECO:0000256" key="2">
    <source>
        <dbReference type="ARBA" id="ARBA00004496"/>
    </source>
</evidence>
<organism evidence="15 16">
    <name type="scientific">Candidatus Gallacutalibacter pullicola</name>
    <dbReference type="NCBI Taxonomy" id="2840830"/>
    <lineage>
        <taxon>Bacteria</taxon>
        <taxon>Bacillati</taxon>
        <taxon>Bacillota</taxon>
        <taxon>Clostridia</taxon>
        <taxon>Eubacteriales</taxon>
        <taxon>Candidatus Gallacutalibacter</taxon>
    </lineage>
</organism>
<dbReference type="PANTHER" id="PTHR43090">
    <property type="entry name" value="1-(5-PHOSPHORIBOSYL)-5-[(5-PHOSPHORIBOSYLAMINO)METHYLIDENEAMINO] IMIDAZOLE-4-CARBOXAMIDE ISOMERASE"/>
    <property type="match status" value="1"/>
</dbReference>
<accession>A0A9D1DPI5</accession>
<evidence type="ECO:0000256" key="12">
    <source>
        <dbReference type="HAMAP-Rule" id="MF_01014"/>
    </source>
</evidence>
<evidence type="ECO:0000256" key="7">
    <source>
        <dbReference type="ARBA" id="ARBA00022490"/>
    </source>
</evidence>
<dbReference type="Gene3D" id="3.20.20.70">
    <property type="entry name" value="Aldolase class I"/>
    <property type="match status" value="1"/>
</dbReference>
<keyword evidence="7 12" id="KW-0963">Cytoplasm</keyword>
<proteinExistence type="inferred from homology"/>
<dbReference type="HAMAP" id="MF_01014">
    <property type="entry name" value="HisA"/>
    <property type="match status" value="1"/>
</dbReference>